<evidence type="ECO:0000313" key="3">
    <source>
        <dbReference type="Proteomes" id="UP000199118"/>
    </source>
</evidence>
<feature type="compositionally biased region" description="Pro residues" evidence="1">
    <location>
        <begin position="7"/>
        <end position="29"/>
    </location>
</feature>
<sequence>MARPVQTPFPPDRPPPFVPLRPVPSPCPRSPGSGLVRPTLGKQATSPPRSHPPPVREGRSCAARPFRRVHAASRAWLRGGAWRLTRRMTRGGLGAGPLPPRDAGRPCATSAPRARRDARAPNRIALPPQGQPPAPSSTHGAPGAPPPRRHPRTAATPRGRAGATGARVVARPARTEGASARTCERRAGGLRRGVGFAMMRADQAAAEAPAPPKRASRPAMISSASAMIRSTSSFTVGTSWISAWMVPAVQIPASTSPV</sequence>
<dbReference type="Proteomes" id="UP000199118">
    <property type="component" value="Unassembled WGS sequence"/>
</dbReference>
<dbReference type="EMBL" id="FNMZ01000002">
    <property type="protein sequence ID" value="SDW69051.1"/>
    <property type="molecule type" value="Genomic_DNA"/>
</dbReference>
<dbReference type="AlphaFoldDB" id="A0A1H2VL26"/>
<proteinExistence type="predicted"/>
<keyword evidence="3" id="KW-1185">Reference proteome</keyword>
<feature type="region of interest" description="Disordered" evidence="1">
    <location>
        <begin position="1"/>
        <end position="66"/>
    </location>
</feature>
<protein>
    <submittedName>
        <fullName evidence="2">Uncharacterized protein</fullName>
    </submittedName>
</protein>
<feature type="compositionally biased region" description="Low complexity" evidence="1">
    <location>
        <begin position="153"/>
        <end position="172"/>
    </location>
</feature>
<organism evidence="2 3">
    <name type="scientific">Albimonas donghaensis</name>
    <dbReference type="NCBI Taxonomy" id="356660"/>
    <lineage>
        <taxon>Bacteria</taxon>
        <taxon>Pseudomonadati</taxon>
        <taxon>Pseudomonadota</taxon>
        <taxon>Alphaproteobacteria</taxon>
        <taxon>Rhodobacterales</taxon>
        <taxon>Paracoccaceae</taxon>
        <taxon>Albimonas</taxon>
    </lineage>
</organism>
<evidence type="ECO:0000256" key="1">
    <source>
        <dbReference type="SAM" id="MobiDB-lite"/>
    </source>
</evidence>
<gene>
    <name evidence="2" type="ORF">SAMN05444336_102106</name>
</gene>
<evidence type="ECO:0000313" key="2">
    <source>
        <dbReference type="EMBL" id="SDW69051.1"/>
    </source>
</evidence>
<reference evidence="2 3" key="1">
    <citation type="submission" date="2016-10" db="EMBL/GenBank/DDBJ databases">
        <authorList>
            <person name="de Groot N.N."/>
        </authorList>
    </citation>
    <scope>NUCLEOTIDE SEQUENCE [LARGE SCALE GENOMIC DNA]</scope>
    <source>
        <strain evidence="2 3">DSM 17890</strain>
    </source>
</reference>
<feature type="region of interest" description="Disordered" evidence="1">
    <location>
        <begin position="88"/>
        <end position="186"/>
    </location>
</feature>
<name>A0A1H2VL26_9RHOB</name>
<dbReference type="STRING" id="356660.SAMN05444336_102106"/>
<accession>A0A1H2VL26</accession>